<keyword evidence="1" id="KW-0472">Membrane</keyword>
<proteinExistence type="predicted"/>
<keyword evidence="1" id="KW-0812">Transmembrane</keyword>
<keyword evidence="1" id="KW-1133">Transmembrane helix</keyword>
<gene>
    <name evidence="2" type="ORF">IAB38_01400</name>
</gene>
<sequence>MKEKKKKEENKYIKFIKDLYQSKRGRAVLFFIFYFIFFFVLISLIRTNYNSNRTVDTPNDNKVNTEYKLDGIESGNYHFTREENINGVVTNFTGDKSDDKIEGVMTSNNTFYNYFIYGNINLIKTTDKYEVTSELYHFNNITDDNNISKFLEKAYLISKTEYESGNTSYNYEITTNTIDSIINNTNLDIADIPNKITLETNEEDEVVKITYDLTSYSTYLNNMPTTTTITVSYSNFGEIEDIEIPES</sequence>
<reference evidence="2" key="1">
    <citation type="submission" date="2020-10" db="EMBL/GenBank/DDBJ databases">
        <authorList>
            <person name="Gilroy R."/>
        </authorList>
    </citation>
    <scope>NUCLEOTIDE SEQUENCE</scope>
    <source>
        <strain evidence="2">CHK184-20233</strain>
    </source>
</reference>
<feature type="transmembrane region" description="Helical" evidence="1">
    <location>
        <begin position="27"/>
        <end position="45"/>
    </location>
</feature>
<dbReference type="AlphaFoldDB" id="A0A9D1DTQ6"/>
<dbReference type="EMBL" id="DVHC01000015">
    <property type="protein sequence ID" value="HIR58684.1"/>
    <property type="molecule type" value="Genomic_DNA"/>
</dbReference>
<organism evidence="2 3">
    <name type="scientific">Candidatus Onthousia excrementipullorum</name>
    <dbReference type="NCBI Taxonomy" id="2840884"/>
    <lineage>
        <taxon>Bacteria</taxon>
        <taxon>Bacillati</taxon>
        <taxon>Bacillota</taxon>
        <taxon>Bacilli</taxon>
        <taxon>Candidatus Onthousia</taxon>
    </lineage>
</organism>
<name>A0A9D1DTQ6_9FIRM</name>
<protein>
    <submittedName>
        <fullName evidence="2">Uncharacterized protein</fullName>
    </submittedName>
</protein>
<evidence type="ECO:0000313" key="3">
    <source>
        <dbReference type="Proteomes" id="UP000824232"/>
    </source>
</evidence>
<evidence type="ECO:0000256" key="1">
    <source>
        <dbReference type="SAM" id="Phobius"/>
    </source>
</evidence>
<reference evidence="2" key="2">
    <citation type="journal article" date="2021" name="PeerJ">
        <title>Extensive microbial diversity within the chicken gut microbiome revealed by metagenomics and culture.</title>
        <authorList>
            <person name="Gilroy R."/>
            <person name="Ravi A."/>
            <person name="Getino M."/>
            <person name="Pursley I."/>
            <person name="Horton D.L."/>
            <person name="Alikhan N.F."/>
            <person name="Baker D."/>
            <person name="Gharbi K."/>
            <person name="Hall N."/>
            <person name="Watson M."/>
            <person name="Adriaenssens E.M."/>
            <person name="Foster-Nyarko E."/>
            <person name="Jarju S."/>
            <person name="Secka A."/>
            <person name="Antonio M."/>
            <person name="Oren A."/>
            <person name="Chaudhuri R.R."/>
            <person name="La Ragione R."/>
            <person name="Hildebrand F."/>
            <person name="Pallen M.J."/>
        </authorList>
    </citation>
    <scope>NUCLEOTIDE SEQUENCE</scope>
    <source>
        <strain evidence="2">CHK184-20233</strain>
    </source>
</reference>
<comment type="caution">
    <text evidence="2">The sequence shown here is derived from an EMBL/GenBank/DDBJ whole genome shotgun (WGS) entry which is preliminary data.</text>
</comment>
<dbReference type="Proteomes" id="UP000824232">
    <property type="component" value="Unassembled WGS sequence"/>
</dbReference>
<evidence type="ECO:0000313" key="2">
    <source>
        <dbReference type="EMBL" id="HIR58684.1"/>
    </source>
</evidence>
<accession>A0A9D1DTQ6</accession>